<feature type="domain" description="RecBCD enzyme subunit RecD N-terminal" evidence="13">
    <location>
        <begin position="24"/>
        <end position="114"/>
    </location>
</feature>
<dbReference type="InterPro" id="IPR041851">
    <property type="entry name" value="RecD_N_sf"/>
</dbReference>
<evidence type="ECO:0000256" key="4">
    <source>
        <dbReference type="ARBA" id="ARBA00022801"/>
    </source>
</evidence>
<evidence type="ECO:0000256" key="1">
    <source>
        <dbReference type="ARBA" id="ARBA00022722"/>
    </source>
</evidence>
<dbReference type="InterPro" id="IPR027417">
    <property type="entry name" value="P-loop_NTPase"/>
</dbReference>
<name>A0A5C8NLW1_9ACTN</name>
<gene>
    <name evidence="11 14" type="primary">recD</name>
    <name evidence="14" type="ORF">FHP06_00145</name>
</gene>
<keyword evidence="7 11" id="KW-0067">ATP-binding</keyword>
<evidence type="ECO:0000256" key="7">
    <source>
        <dbReference type="ARBA" id="ARBA00022840"/>
    </source>
</evidence>
<keyword evidence="4 11" id="KW-0378">Hydrolase</keyword>
<feature type="domain" description="UvrD-like helicase C-terminal" evidence="12">
    <location>
        <begin position="512"/>
        <end position="558"/>
    </location>
</feature>
<dbReference type="Pfam" id="PF21185">
    <property type="entry name" value="RecD_N"/>
    <property type="match status" value="1"/>
</dbReference>
<keyword evidence="2 11" id="KW-0547">Nucleotide-binding</keyword>
<accession>A0A5C8NLW1</accession>
<feature type="binding site" evidence="11">
    <location>
        <begin position="178"/>
        <end position="185"/>
    </location>
    <ligand>
        <name>ATP</name>
        <dbReference type="ChEBI" id="CHEBI:30616"/>
    </ligand>
</feature>
<dbReference type="GO" id="GO:0008854">
    <property type="term" value="F:exodeoxyribonuclease V activity"/>
    <property type="evidence" value="ECO:0007669"/>
    <property type="project" value="InterPro"/>
</dbReference>
<dbReference type="GO" id="GO:0043139">
    <property type="term" value="F:5'-3' DNA helicase activity"/>
    <property type="evidence" value="ECO:0007669"/>
    <property type="project" value="UniProtKB-UniRule"/>
</dbReference>
<dbReference type="PANTHER" id="PTHR43788">
    <property type="entry name" value="DNA2/NAM7 HELICASE FAMILY MEMBER"/>
    <property type="match status" value="1"/>
</dbReference>
<dbReference type="Proteomes" id="UP000321571">
    <property type="component" value="Unassembled WGS sequence"/>
</dbReference>
<reference evidence="14 15" key="1">
    <citation type="submission" date="2019-06" db="EMBL/GenBank/DDBJ databases">
        <title>Aeromicrobium sp. nov., isolated from a maize field.</title>
        <authorList>
            <person name="Lin S.-Y."/>
            <person name="Tsai C.-F."/>
            <person name="Young C.-C."/>
        </authorList>
    </citation>
    <scope>NUCLEOTIDE SEQUENCE [LARGE SCALE GENOMIC DNA]</scope>
    <source>
        <strain evidence="14 15">CC-CFT486</strain>
    </source>
</reference>
<evidence type="ECO:0000256" key="5">
    <source>
        <dbReference type="ARBA" id="ARBA00022806"/>
    </source>
</evidence>
<evidence type="ECO:0000259" key="12">
    <source>
        <dbReference type="Pfam" id="PF13538"/>
    </source>
</evidence>
<dbReference type="GO" id="GO:0009338">
    <property type="term" value="C:exodeoxyribonuclease V complex"/>
    <property type="evidence" value="ECO:0007669"/>
    <property type="project" value="InterPro"/>
</dbReference>
<protein>
    <recommendedName>
        <fullName evidence="11">RecBCD enzyme subunit RecD</fullName>
        <ecNumber evidence="11">5.6.2.3</ecNumber>
    </recommendedName>
    <alternativeName>
        <fullName evidence="11">DNA 5'-3' helicase subunit RecD</fullName>
    </alternativeName>
    <alternativeName>
        <fullName evidence="11">Exonuclease V subunit RecD</fullName>
        <shortName evidence="11">ExoV subunit RecD</shortName>
    </alternativeName>
    <alternativeName>
        <fullName evidence="11">Helicase/nuclease RecBCD subunit RecD</fullName>
    </alternativeName>
</protein>
<keyword evidence="6 11" id="KW-0269">Exonuclease</keyword>
<keyword evidence="8 11" id="KW-0238">DNA-binding</keyword>
<keyword evidence="1 11" id="KW-0540">Nuclease</keyword>
<dbReference type="CDD" id="cd17933">
    <property type="entry name" value="DEXSc_RecD-like"/>
    <property type="match status" value="1"/>
</dbReference>
<keyword evidence="3 11" id="KW-0227">DNA damage</keyword>
<evidence type="ECO:0000256" key="3">
    <source>
        <dbReference type="ARBA" id="ARBA00022763"/>
    </source>
</evidence>
<comment type="subunit">
    <text evidence="11">Heterotrimer of RecB, RecC and RecD. All subunits contribute to DNA-binding.</text>
</comment>
<organism evidence="14 15">
    <name type="scientific">Aeromicrobium terrae</name>
    <dbReference type="NCBI Taxonomy" id="2498846"/>
    <lineage>
        <taxon>Bacteria</taxon>
        <taxon>Bacillati</taxon>
        <taxon>Actinomycetota</taxon>
        <taxon>Actinomycetes</taxon>
        <taxon>Propionibacteriales</taxon>
        <taxon>Nocardioidaceae</taxon>
        <taxon>Aeromicrobium</taxon>
    </lineage>
</organism>
<evidence type="ECO:0000256" key="10">
    <source>
        <dbReference type="ARBA" id="ARBA00023235"/>
    </source>
</evidence>
<dbReference type="EC" id="5.6.2.3" evidence="11"/>
<dbReference type="RefSeq" id="WP_147682642.1">
    <property type="nucleotide sequence ID" value="NZ_VDUX01000001.1"/>
</dbReference>
<dbReference type="GO" id="GO:0016887">
    <property type="term" value="F:ATP hydrolysis activity"/>
    <property type="evidence" value="ECO:0007669"/>
    <property type="project" value="RHEA"/>
</dbReference>
<evidence type="ECO:0000313" key="15">
    <source>
        <dbReference type="Proteomes" id="UP000321571"/>
    </source>
</evidence>
<dbReference type="AlphaFoldDB" id="A0A5C8NLW1"/>
<dbReference type="InterPro" id="IPR006344">
    <property type="entry name" value="RecD"/>
</dbReference>
<keyword evidence="5 11" id="KW-0347">Helicase</keyword>
<keyword evidence="9 11" id="KW-0234">DNA repair</keyword>
<evidence type="ECO:0000256" key="11">
    <source>
        <dbReference type="HAMAP-Rule" id="MF_01487"/>
    </source>
</evidence>
<dbReference type="Gene3D" id="1.10.10.1020">
    <property type="entry name" value="RecBCD complex, subunit RecD, N-terminal domain"/>
    <property type="match status" value="1"/>
</dbReference>
<comment type="function">
    <text evidence="11">A helicase/nuclease that prepares dsDNA breaks (DSB) for recombinational DNA repair. Binds to DSBs and unwinds DNA via a highly rapid and processive ATP-dependent bidirectional helicase activity. Unwinds dsDNA until it encounters a Chi (crossover hotspot instigator) sequence from the 3' direction. Cuts ssDNA a few nucleotides 3' to the Chi site. The properties and activities of the enzyme are changed at Chi. The Chi-altered holoenzyme produces a long 3'-ssDNA overhang and facilitates RecA-binding to the ssDNA for homologous DNA recombination and repair. Holoenzyme degrades any linearized DNA that is unable to undergo homologous recombination. In the holoenzyme this subunit has ssDNA-dependent ATPase and 5'-3' helicase activity. When added to pre-assembled RecBC greatly stimulates nuclease activity and augments holoenzyme processivity. Negatively regulates the RecA-loading ability of RecBCD.</text>
</comment>
<evidence type="ECO:0000259" key="13">
    <source>
        <dbReference type="Pfam" id="PF21185"/>
    </source>
</evidence>
<comment type="similarity">
    <text evidence="11">Belongs to the RecD family.</text>
</comment>
<dbReference type="GO" id="GO:0000724">
    <property type="term" value="P:double-strand break repair via homologous recombination"/>
    <property type="evidence" value="ECO:0007669"/>
    <property type="project" value="UniProtKB-UniRule"/>
</dbReference>
<dbReference type="GO" id="GO:0003677">
    <property type="term" value="F:DNA binding"/>
    <property type="evidence" value="ECO:0007669"/>
    <property type="project" value="UniProtKB-UniRule"/>
</dbReference>
<dbReference type="GO" id="GO:0017116">
    <property type="term" value="F:single-stranded DNA helicase activity"/>
    <property type="evidence" value="ECO:0007669"/>
    <property type="project" value="TreeGrafter"/>
</dbReference>
<evidence type="ECO:0000256" key="2">
    <source>
        <dbReference type="ARBA" id="ARBA00022741"/>
    </source>
</evidence>
<dbReference type="CDD" id="cd18809">
    <property type="entry name" value="SF1_C_RecD"/>
    <property type="match status" value="1"/>
</dbReference>
<dbReference type="SUPFAM" id="SSF52540">
    <property type="entry name" value="P-loop containing nucleoside triphosphate hydrolases"/>
    <property type="match status" value="2"/>
</dbReference>
<dbReference type="GO" id="GO:0005524">
    <property type="term" value="F:ATP binding"/>
    <property type="evidence" value="ECO:0007669"/>
    <property type="project" value="UniProtKB-UniRule"/>
</dbReference>
<dbReference type="InterPro" id="IPR027785">
    <property type="entry name" value="UvrD-like_helicase_C"/>
</dbReference>
<evidence type="ECO:0000256" key="8">
    <source>
        <dbReference type="ARBA" id="ARBA00023125"/>
    </source>
</evidence>
<proteinExistence type="inferred from homology"/>
<comment type="catalytic activity">
    <reaction evidence="11">
        <text>ATP + H2O = ADP + phosphate + H(+)</text>
        <dbReference type="Rhea" id="RHEA:13065"/>
        <dbReference type="ChEBI" id="CHEBI:15377"/>
        <dbReference type="ChEBI" id="CHEBI:15378"/>
        <dbReference type="ChEBI" id="CHEBI:30616"/>
        <dbReference type="ChEBI" id="CHEBI:43474"/>
        <dbReference type="ChEBI" id="CHEBI:456216"/>
        <dbReference type="EC" id="5.6.2.3"/>
    </reaction>
</comment>
<dbReference type="OrthoDB" id="9763659at2"/>
<dbReference type="InterPro" id="IPR050534">
    <property type="entry name" value="Coronavir_polyprotein_1ab"/>
</dbReference>
<sequence>MIDDRHDRRVALRAQGVLATFNAADVLSAADVHVATRLADVVGESSEDVRLAVALAVRAVRQGSVCLDLAHAAEIPLDDEVVLDWPEPTAWIRAVGASPLVGEEILRLEGSRLYLDRYWREERAVCDDILGRLEHDAPVVDADALAAGLERLFGEATYAEQRAVAESAVRRWTSVLTGGPGTGKTTTVARLLALVAEQHELADGVAPRIALCAPTAKAAARLQDATVAAADQLPDEDRARLGDLRASTLHRLLGWRGSNVRFRHDARHRLPHDVVIVDETSMVSLTHMARLLEAVRPDARLVLVGDADQLASVEAGAVLADLVDGLAQHPAAPVSRLRTSHRFGEEIGALAELVRSGDAEGAVDLLRHGGETIELVDPEDQAAIEVLRVRLRDAGMALRRAGETFDAAAAIATLDDHRLLCAHREGRFGVQGWNREVERMVSDATGVTHYETWYPGRPVLVTANDRELDVYNGDVGVTLRRPDGGLVVALARGTHEPRLLAPTRLPDADTMHAMTVHKSQGSQAREVTVIMPPPDSRLLTRELFYTAITRAQDRVRIVGTEQAVHDAIGRQVQRASGLADRLRGTATHGG</sequence>
<comment type="miscellaneous">
    <text evidence="11">In the RecBCD complex, RecB has a slow 3'-5' helicase, an exonuclease activity and loads RecA onto ssDNA, RecD has a fast 5'-3' helicase activity, while RecC stimulates the ATPase and processivity of the RecB helicase and contributes to recognition of the Chi site.</text>
</comment>
<keyword evidence="10 11" id="KW-0413">Isomerase</keyword>
<dbReference type="PANTHER" id="PTHR43788:SF6">
    <property type="entry name" value="DNA HELICASE B"/>
    <property type="match status" value="1"/>
</dbReference>
<evidence type="ECO:0000256" key="6">
    <source>
        <dbReference type="ARBA" id="ARBA00022839"/>
    </source>
</evidence>
<keyword evidence="15" id="KW-1185">Reference proteome</keyword>
<comment type="caution">
    <text evidence="14">The sequence shown here is derived from an EMBL/GenBank/DDBJ whole genome shotgun (WGS) entry which is preliminary data.</text>
</comment>
<evidence type="ECO:0000256" key="9">
    <source>
        <dbReference type="ARBA" id="ARBA00023204"/>
    </source>
</evidence>
<dbReference type="NCBIfam" id="TIGR01447">
    <property type="entry name" value="recD"/>
    <property type="match status" value="1"/>
</dbReference>
<dbReference type="Gene3D" id="3.40.50.300">
    <property type="entry name" value="P-loop containing nucleotide triphosphate hydrolases"/>
    <property type="match status" value="3"/>
</dbReference>
<dbReference type="Pfam" id="PF13245">
    <property type="entry name" value="AAA_19"/>
    <property type="match status" value="1"/>
</dbReference>
<dbReference type="HAMAP" id="MF_01487">
    <property type="entry name" value="RecD"/>
    <property type="match status" value="1"/>
</dbReference>
<evidence type="ECO:0000313" key="14">
    <source>
        <dbReference type="EMBL" id="TXL62699.1"/>
    </source>
</evidence>
<dbReference type="Pfam" id="PF13538">
    <property type="entry name" value="UvrD_C_2"/>
    <property type="match status" value="1"/>
</dbReference>
<dbReference type="EMBL" id="VDUX01000001">
    <property type="protein sequence ID" value="TXL62699.1"/>
    <property type="molecule type" value="Genomic_DNA"/>
</dbReference>
<dbReference type="InterPro" id="IPR049550">
    <property type="entry name" value="RecD_N"/>
</dbReference>